<accession>A0A9D1H1D3</accession>
<organism evidence="1 2">
    <name type="scientific">Candidatus Ornithomonoglobus intestinigallinarum</name>
    <dbReference type="NCBI Taxonomy" id="2840894"/>
    <lineage>
        <taxon>Bacteria</taxon>
        <taxon>Bacillati</taxon>
        <taxon>Bacillota</taxon>
        <taxon>Clostridia</taxon>
        <taxon>Candidatus Ornithomonoglobus</taxon>
    </lineage>
</organism>
<protein>
    <submittedName>
        <fullName evidence="1">Uncharacterized protein</fullName>
    </submittedName>
</protein>
<reference evidence="1" key="1">
    <citation type="submission" date="2020-10" db="EMBL/GenBank/DDBJ databases">
        <authorList>
            <person name="Gilroy R."/>
        </authorList>
    </citation>
    <scope>NUCLEOTIDE SEQUENCE</scope>
    <source>
        <strain evidence="1">CHK181-108</strain>
    </source>
</reference>
<reference evidence="1" key="2">
    <citation type="journal article" date="2021" name="PeerJ">
        <title>Extensive microbial diversity within the chicken gut microbiome revealed by metagenomics and culture.</title>
        <authorList>
            <person name="Gilroy R."/>
            <person name="Ravi A."/>
            <person name="Getino M."/>
            <person name="Pursley I."/>
            <person name="Horton D.L."/>
            <person name="Alikhan N.F."/>
            <person name="Baker D."/>
            <person name="Gharbi K."/>
            <person name="Hall N."/>
            <person name="Watson M."/>
            <person name="Adriaenssens E.M."/>
            <person name="Foster-Nyarko E."/>
            <person name="Jarju S."/>
            <person name="Secka A."/>
            <person name="Antonio M."/>
            <person name="Oren A."/>
            <person name="Chaudhuri R.R."/>
            <person name="La Ragione R."/>
            <person name="Hildebrand F."/>
            <person name="Pallen M.J."/>
        </authorList>
    </citation>
    <scope>NUCLEOTIDE SEQUENCE</scope>
    <source>
        <strain evidence="1">CHK181-108</strain>
    </source>
</reference>
<gene>
    <name evidence="1" type="ORF">IAA60_01360</name>
</gene>
<evidence type="ECO:0000313" key="1">
    <source>
        <dbReference type="EMBL" id="HIT84530.1"/>
    </source>
</evidence>
<dbReference type="EMBL" id="DVLU01000011">
    <property type="protein sequence ID" value="HIT84530.1"/>
    <property type="molecule type" value="Genomic_DNA"/>
</dbReference>
<dbReference type="AlphaFoldDB" id="A0A9D1H1D3"/>
<evidence type="ECO:0000313" key="2">
    <source>
        <dbReference type="Proteomes" id="UP000824165"/>
    </source>
</evidence>
<proteinExistence type="predicted"/>
<comment type="caution">
    <text evidence="1">The sequence shown here is derived from an EMBL/GenBank/DDBJ whole genome shotgun (WGS) entry which is preliminary data.</text>
</comment>
<name>A0A9D1H1D3_9FIRM</name>
<sequence length="279" mass="32416">MNALHVNWTAPFFKRRGKNEKYFIEDFELLTTMLSALKWREKNGAVTLCADGAALEYYNSLGLLELYDGVEELSVDGGINPEMFWAAGKLFALKKFGGPAALIDTDFIVWEEILFDKLGECTVIHFEELYPDVYPPAEFFKMKDGYEWQPFDWSLKACNTAFAVIKSPELIKYYTDTAIDFMKNAEDCGDALRYMVFAEQRLINMCAARLGIEVRAFSQLERLFEHGEGCFTHTWGMKQQMRDTKWLRRDFCLRCADRIKRDFPRFGETAEKITSKYVK</sequence>
<dbReference type="Proteomes" id="UP000824165">
    <property type="component" value="Unassembled WGS sequence"/>
</dbReference>